<dbReference type="Proteomes" id="UP001153069">
    <property type="component" value="Unassembled WGS sequence"/>
</dbReference>
<dbReference type="PANTHER" id="PTHR45626:SF14">
    <property type="entry name" value="ATP-DEPENDENT DNA HELICASE (EUROFUNG)"/>
    <property type="match status" value="1"/>
</dbReference>
<evidence type="ECO:0000256" key="5">
    <source>
        <dbReference type="PROSITE-ProRule" id="PRU00035"/>
    </source>
</evidence>
<protein>
    <submittedName>
        <fullName evidence="9">F-box protein At3g54460</fullName>
    </submittedName>
</protein>
<dbReference type="SUPFAM" id="SSF47370">
    <property type="entry name" value="Bromodomain"/>
    <property type="match status" value="1"/>
</dbReference>
<dbReference type="SMART" id="SM00487">
    <property type="entry name" value="DEXDc"/>
    <property type="match status" value="1"/>
</dbReference>
<dbReference type="Gene3D" id="3.40.50.300">
    <property type="entry name" value="P-loop containing nucleotide triphosphate hydrolases"/>
    <property type="match status" value="1"/>
</dbReference>
<keyword evidence="4 5" id="KW-0103">Bromodomain</keyword>
<dbReference type="InterPro" id="IPR038718">
    <property type="entry name" value="SNF2-like_sf"/>
</dbReference>
<dbReference type="GO" id="GO:0008094">
    <property type="term" value="F:ATP-dependent activity, acting on DNA"/>
    <property type="evidence" value="ECO:0007669"/>
    <property type="project" value="TreeGrafter"/>
</dbReference>
<dbReference type="InterPro" id="IPR027417">
    <property type="entry name" value="P-loop_NTPase"/>
</dbReference>
<dbReference type="EMBL" id="CAICTM010000178">
    <property type="protein sequence ID" value="CAB9503894.1"/>
    <property type="molecule type" value="Genomic_DNA"/>
</dbReference>
<evidence type="ECO:0000256" key="3">
    <source>
        <dbReference type="ARBA" id="ARBA00022840"/>
    </source>
</evidence>
<dbReference type="CDD" id="cd18793">
    <property type="entry name" value="SF2_C_SNF"/>
    <property type="match status" value="1"/>
</dbReference>
<evidence type="ECO:0000256" key="4">
    <source>
        <dbReference type="ARBA" id="ARBA00023117"/>
    </source>
</evidence>
<dbReference type="GO" id="GO:0005524">
    <property type="term" value="F:ATP binding"/>
    <property type="evidence" value="ECO:0007669"/>
    <property type="project" value="UniProtKB-KW"/>
</dbReference>
<dbReference type="InterPro" id="IPR000330">
    <property type="entry name" value="SNF2_N"/>
</dbReference>
<dbReference type="SMART" id="SM00297">
    <property type="entry name" value="BROMO"/>
    <property type="match status" value="1"/>
</dbReference>
<dbReference type="GO" id="GO:0016787">
    <property type="term" value="F:hydrolase activity"/>
    <property type="evidence" value="ECO:0007669"/>
    <property type="project" value="UniProtKB-KW"/>
</dbReference>
<feature type="domain" description="Helicase C-terminal" evidence="8">
    <location>
        <begin position="1273"/>
        <end position="1435"/>
    </location>
</feature>
<feature type="compositionally biased region" description="Low complexity" evidence="6">
    <location>
        <begin position="1462"/>
        <end position="1475"/>
    </location>
</feature>
<dbReference type="OrthoDB" id="448448at2759"/>
<dbReference type="Pfam" id="PF00439">
    <property type="entry name" value="Bromodomain"/>
    <property type="match status" value="1"/>
</dbReference>
<feature type="compositionally biased region" description="Basic and acidic residues" evidence="6">
    <location>
        <begin position="38"/>
        <end position="48"/>
    </location>
</feature>
<evidence type="ECO:0000313" key="10">
    <source>
        <dbReference type="Proteomes" id="UP001153069"/>
    </source>
</evidence>
<dbReference type="GO" id="GO:0005634">
    <property type="term" value="C:nucleus"/>
    <property type="evidence" value="ECO:0007669"/>
    <property type="project" value="TreeGrafter"/>
</dbReference>
<dbReference type="PROSITE" id="PS50014">
    <property type="entry name" value="BROMODOMAIN_2"/>
    <property type="match status" value="1"/>
</dbReference>
<sequence>MPPTTRRRRSSESDSTNTSKKRRTEESKEEDCPMNNNKTEEPPPERNSGENVHSLSTTEMGYVLLSDCSIAIISSSDESTTSALSNQSTTCTWMDVSPTCLPKENMEDTGTSIDINNSDDVPCPRCNLIFHDSNDGQLSLCTSNVARFQATLADMVVHPKERGKSCTKQRSDAALLCGAILAAQDHGYVAIQQIKVLVHGKQRQKDDNNHKASLLVTFAFPSLTVEEDSEPVAKGNTRKSSRQQPSIRSIVPPSPQGTTRTSNLKPLPTSVQFLLSIIRSDWDCLGTRMKQLENGWREESRSRPFFPPALSMEELYTRIRGSNDRVQMDNGDEPSFISQQSTTLAGQNAKLLTMIPMDILKTQIASFLRAKSLNSLRCTCKSLHQSLQAVVPGFKLRLFRHQIKSLQWMRHREVRPISETTGQENLDAGIITLGEEDDNDPIRAMTGGQSVWLCPRPKGTTDHDSRKQGGIRIDQMTGHEQSQPDALARQGARGGLLSDDPGLGKTITLLALFLQTLGLETECATKQEHGRGDDESTKKPVVSDQDEMFGAYWKEDITPEFRRPALYRLLARFKKVDPVSAWFFQHPIDPENDECEDYADVIKEPICFADITKRIASGDYGADFDAFVLDVELCFKNAMEYNPKDHEVHEAAQKFLDLFRHQLIVEFKKEQLGSLRSSASNAGLKPNSSVAALLQKKAGLEFEKKLLPSSTTLLVIPPGLMEHWQEQIRMHVDPNYATKLIPLTYEYTPNRKSALGLEEALRLTQIDKTHYPFIFVDKAGTQKLPSPEFLAMFKIVITTTRRFTNEWKNGSFQEELAQKRSQQDGHDRDGRYVKNYRLMEYGSADEEACPLLKINWLRMVVDEGHAMGRGKGNSAISFASWISAQRRWAMTGTPTQQTISKNGLNNLNGLMTFLQHDFFTRRKEGDKVWKRLIAKSFKDGHLAAFYRLKSLLTLLMIRHTKLDIEELPQPVYTTTVVPMSLEELTTYNTLVSAVQINLQVTAMEGKSSGKQDSLLHRSQAKHAQRALENIRRVCCGESRVYPTITDEHWVEFIHLCRDEHKMSPETIQKMDEYVQRATSEQLSRCYCCGILLSMQLVMPCGCLLCTECNDSSRHACAMCDKPYDVDEFQILQPGFMFEWKRSEDYAYVGDKASGQTSETATARVVQDGPAAAQGPAVQGAPAVNQLLLRPPAERRRTRKPGDGHVCEYSRSFEPGKCLLCFEEHSHCKLVNKSSCCQTCFREPKECPTTESKSFYLINKLLKLYEDDQKRDQDFRPSASHVVNRRRFKVIVFSQFRRVLNLVGNHLLKRFGTACIGEYWGSTKSQELHKFVHSSDCFVLLLSKDGSEGLDLSFVTHIFFLEAVWDKSLEQQAVARAWRMGRGSIGPVEVETLLAKTSVEEKMKKMEEARAAANLGVASGTGAQRGKIQLLLKSLNLLPDIANVPLPHPDDVKAKQRSDLAVANVSTESTTATSASLQEDENLEERQPKRLKRPAKKVAFNMG</sequence>
<dbReference type="InterPro" id="IPR001487">
    <property type="entry name" value="Bromodomain"/>
</dbReference>
<dbReference type="InterPro" id="IPR036427">
    <property type="entry name" value="Bromodomain-like_sf"/>
</dbReference>
<feature type="region of interest" description="Disordered" evidence="6">
    <location>
        <begin position="475"/>
        <end position="494"/>
    </location>
</feature>
<dbReference type="Gene3D" id="1.20.920.10">
    <property type="entry name" value="Bromodomain-like"/>
    <property type="match status" value="1"/>
</dbReference>
<keyword evidence="10" id="KW-1185">Reference proteome</keyword>
<name>A0A9N8DNE6_9STRA</name>
<evidence type="ECO:0000259" key="7">
    <source>
        <dbReference type="PROSITE" id="PS50014"/>
    </source>
</evidence>
<gene>
    <name evidence="9" type="ORF">SEMRO_179_G078480.1</name>
</gene>
<feature type="region of interest" description="Disordered" evidence="6">
    <location>
        <begin position="1462"/>
        <end position="1502"/>
    </location>
</feature>
<dbReference type="PRINTS" id="PR00503">
    <property type="entry name" value="BROMODOMAIN"/>
</dbReference>
<keyword evidence="3" id="KW-0067">ATP-binding</keyword>
<dbReference type="Pfam" id="PF00176">
    <property type="entry name" value="SNF2-rel_dom"/>
    <property type="match status" value="1"/>
</dbReference>
<proteinExistence type="predicted"/>
<reference evidence="9" key="1">
    <citation type="submission" date="2020-06" db="EMBL/GenBank/DDBJ databases">
        <authorList>
            <consortium name="Plant Systems Biology data submission"/>
        </authorList>
    </citation>
    <scope>NUCLEOTIDE SEQUENCE</scope>
    <source>
        <strain evidence="9">D6</strain>
    </source>
</reference>
<evidence type="ECO:0000313" key="9">
    <source>
        <dbReference type="EMBL" id="CAB9503894.1"/>
    </source>
</evidence>
<comment type="caution">
    <text evidence="9">The sequence shown here is derived from an EMBL/GenBank/DDBJ whole genome shotgun (WGS) entry which is preliminary data.</text>
</comment>
<dbReference type="InterPro" id="IPR001650">
    <property type="entry name" value="Helicase_C-like"/>
</dbReference>
<dbReference type="Pfam" id="PF00271">
    <property type="entry name" value="Helicase_C"/>
    <property type="match status" value="1"/>
</dbReference>
<feature type="compositionally biased region" description="Polar residues" evidence="6">
    <location>
        <begin position="256"/>
        <end position="265"/>
    </location>
</feature>
<evidence type="ECO:0000256" key="2">
    <source>
        <dbReference type="ARBA" id="ARBA00022801"/>
    </source>
</evidence>
<accession>A0A9N8DNE6</accession>
<dbReference type="PROSITE" id="PS51194">
    <property type="entry name" value="HELICASE_CTER"/>
    <property type="match status" value="1"/>
</dbReference>
<keyword evidence="1" id="KW-0547">Nucleotide-binding</keyword>
<organism evidence="9 10">
    <name type="scientific">Seminavis robusta</name>
    <dbReference type="NCBI Taxonomy" id="568900"/>
    <lineage>
        <taxon>Eukaryota</taxon>
        <taxon>Sar</taxon>
        <taxon>Stramenopiles</taxon>
        <taxon>Ochrophyta</taxon>
        <taxon>Bacillariophyta</taxon>
        <taxon>Bacillariophyceae</taxon>
        <taxon>Bacillariophycidae</taxon>
        <taxon>Naviculales</taxon>
        <taxon>Naviculaceae</taxon>
        <taxon>Seminavis</taxon>
    </lineage>
</organism>
<dbReference type="PANTHER" id="PTHR45626">
    <property type="entry name" value="TRANSCRIPTION TERMINATION FACTOR 2-RELATED"/>
    <property type="match status" value="1"/>
</dbReference>
<evidence type="ECO:0000259" key="8">
    <source>
        <dbReference type="PROSITE" id="PS51194"/>
    </source>
</evidence>
<dbReference type="Gene3D" id="3.40.50.10810">
    <property type="entry name" value="Tandem AAA-ATPase domain"/>
    <property type="match status" value="1"/>
</dbReference>
<keyword evidence="2" id="KW-0378">Hydrolase</keyword>
<dbReference type="InterPro" id="IPR049730">
    <property type="entry name" value="SNF2/RAD54-like_C"/>
</dbReference>
<evidence type="ECO:0000256" key="1">
    <source>
        <dbReference type="ARBA" id="ARBA00022741"/>
    </source>
</evidence>
<dbReference type="CDD" id="cd09917">
    <property type="entry name" value="F-box_SF"/>
    <property type="match status" value="1"/>
</dbReference>
<evidence type="ECO:0000256" key="6">
    <source>
        <dbReference type="SAM" id="MobiDB-lite"/>
    </source>
</evidence>
<dbReference type="CDD" id="cd04369">
    <property type="entry name" value="Bromodomain"/>
    <property type="match status" value="1"/>
</dbReference>
<dbReference type="InterPro" id="IPR014001">
    <property type="entry name" value="Helicase_ATP-bd"/>
</dbReference>
<feature type="region of interest" description="Disordered" evidence="6">
    <location>
        <begin position="449"/>
        <end position="468"/>
    </location>
</feature>
<dbReference type="InterPro" id="IPR050628">
    <property type="entry name" value="SNF2_RAD54_helicase_TF"/>
</dbReference>
<feature type="region of interest" description="Disordered" evidence="6">
    <location>
        <begin position="227"/>
        <end position="265"/>
    </location>
</feature>
<dbReference type="GO" id="GO:0006281">
    <property type="term" value="P:DNA repair"/>
    <property type="evidence" value="ECO:0007669"/>
    <property type="project" value="TreeGrafter"/>
</dbReference>
<feature type="region of interest" description="Disordered" evidence="6">
    <location>
        <begin position="1"/>
        <end position="52"/>
    </location>
</feature>
<dbReference type="SUPFAM" id="SSF52540">
    <property type="entry name" value="P-loop containing nucleoside triphosphate hydrolases"/>
    <property type="match status" value="2"/>
</dbReference>
<feature type="domain" description="Bromo" evidence="7">
    <location>
        <begin position="581"/>
        <end position="649"/>
    </location>
</feature>